<evidence type="ECO:0000256" key="2">
    <source>
        <dbReference type="ARBA" id="ARBA00008796"/>
    </source>
</evidence>
<name>A0A409YWM4_9AGAR</name>
<evidence type="ECO:0000313" key="7">
    <source>
        <dbReference type="EMBL" id="PPR07390.1"/>
    </source>
</evidence>
<dbReference type="Proteomes" id="UP000284706">
    <property type="component" value="Unassembled WGS sequence"/>
</dbReference>
<comment type="subunit">
    <text evidence="3">Interacts with ODC and thereby sterically blocks ODC homodimerization.</text>
</comment>
<evidence type="ECO:0000256" key="4">
    <source>
        <dbReference type="ARBA" id="ARBA00017712"/>
    </source>
</evidence>
<dbReference type="STRING" id="231916.A0A409YWM4"/>
<dbReference type="Pfam" id="PF02100">
    <property type="entry name" value="ODC_AZ"/>
    <property type="match status" value="1"/>
</dbReference>
<protein>
    <recommendedName>
        <fullName evidence="4">Ornithine decarboxylase antizyme</fullName>
    </recommendedName>
</protein>
<dbReference type="GO" id="GO:0075523">
    <property type="term" value="P:viral translational frameshifting"/>
    <property type="evidence" value="ECO:0007669"/>
    <property type="project" value="UniProtKB-KW"/>
</dbReference>
<gene>
    <name evidence="7" type="ORF">CVT26_013706</name>
</gene>
<sequence length="307" mass="32047">MSNISNSKSSLCPTNGRQTVGDGAFTFDAEPSVLAVCHLQGTDDMYYYSTTFSGGPGVCVSLCLCSCCPADFSLHSGAFDAPKAKCPPDRGSSDCVTGSPASFSSYPFPESPSSPSFSKYSASGQVPTRPPFRPIPSSKTAPRSIPSRSSSLSSTPPLTPDDSSDCSSKDSGSSISSTPQNRDALDFLMTVFPRQGLSALPYARSVQISAPNLGADFDGIVLELPGKPKTLYVDGKSAESVSLRESIVALLDLADESLACSSLVIVLERSSPNLGSLLHSLMYVGGTVVTKPPFQVDPAFVLVGLEV</sequence>
<evidence type="ECO:0000256" key="5">
    <source>
        <dbReference type="ARBA" id="ARBA00022758"/>
    </source>
</evidence>
<dbReference type="EMBL" id="NHYE01000131">
    <property type="protein sequence ID" value="PPR07390.1"/>
    <property type="molecule type" value="Genomic_DNA"/>
</dbReference>
<dbReference type="OrthoDB" id="5959761at2759"/>
<keyword evidence="8" id="KW-1185">Reference proteome</keyword>
<comment type="similarity">
    <text evidence="2">Belongs to the ODC antizyme family.</text>
</comment>
<accession>A0A409YWM4</accession>
<comment type="caution">
    <text evidence="7">The sequence shown here is derived from an EMBL/GenBank/DDBJ whole genome shotgun (WGS) entry which is preliminary data.</text>
</comment>
<evidence type="ECO:0000256" key="6">
    <source>
        <dbReference type="SAM" id="MobiDB-lite"/>
    </source>
</evidence>
<comment type="function">
    <text evidence="1">Ornithine decarboxylase (ODC) antizyme protein that negatively regulates ODC activity and intracellular polyamine biosynthesis in response to increased intracellular polyamine levels. Binds to ODC monomers, inhibiting the assembly of the functional ODC homodimer, and targets the monomers for ubiquitin-independent proteolytic destruction by the 26S proteasome.</text>
</comment>
<keyword evidence="5" id="KW-0688">Ribosomal frameshifting</keyword>
<dbReference type="PANTHER" id="PTHR10279">
    <property type="entry name" value="ORNITHINE DECARBOXYLASE ANTIZYME"/>
    <property type="match status" value="1"/>
</dbReference>
<dbReference type="GO" id="GO:0045732">
    <property type="term" value="P:positive regulation of protein catabolic process"/>
    <property type="evidence" value="ECO:0007669"/>
    <property type="project" value="TreeGrafter"/>
</dbReference>
<dbReference type="GO" id="GO:0008073">
    <property type="term" value="F:ornithine decarboxylase inhibitor activity"/>
    <property type="evidence" value="ECO:0007669"/>
    <property type="project" value="InterPro"/>
</dbReference>
<dbReference type="SUPFAM" id="SSF55729">
    <property type="entry name" value="Acyl-CoA N-acyltransferases (Nat)"/>
    <property type="match status" value="1"/>
</dbReference>
<evidence type="ECO:0000256" key="1">
    <source>
        <dbReference type="ARBA" id="ARBA00002307"/>
    </source>
</evidence>
<evidence type="ECO:0000313" key="8">
    <source>
        <dbReference type="Proteomes" id="UP000284706"/>
    </source>
</evidence>
<feature type="compositionally biased region" description="Low complexity" evidence="6">
    <location>
        <begin position="142"/>
        <end position="156"/>
    </location>
</feature>
<proteinExistence type="inferred from homology"/>
<dbReference type="AlphaFoldDB" id="A0A409YWM4"/>
<dbReference type="InterPro" id="IPR038581">
    <property type="entry name" value="ODC_AZ_sf"/>
</dbReference>
<organism evidence="7 8">
    <name type="scientific">Gymnopilus dilepis</name>
    <dbReference type="NCBI Taxonomy" id="231916"/>
    <lineage>
        <taxon>Eukaryota</taxon>
        <taxon>Fungi</taxon>
        <taxon>Dikarya</taxon>
        <taxon>Basidiomycota</taxon>
        <taxon>Agaricomycotina</taxon>
        <taxon>Agaricomycetes</taxon>
        <taxon>Agaricomycetidae</taxon>
        <taxon>Agaricales</taxon>
        <taxon>Agaricineae</taxon>
        <taxon>Hymenogastraceae</taxon>
        <taxon>Gymnopilus</taxon>
    </lineage>
</organism>
<dbReference type="Gene3D" id="3.40.630.60">
    <property type="match status" value="1"/>
</dbReference>
<reference evidence="7 8" key="1">
    <citation type="journal article" date="2018" name="Evol. Lett.">
        <title>Horizontal gene cluster transfer increased hallucinogenic mushroom diversity.</title>
        <authorList>
            <person name="Reynolds H.T."/>
            <person name="Vijayakumar V."/>
            <person name="Gluck-Thaler E."/>
            <person name="Korotkin H.B."/>
            <person name="Matheny P.B."/>
            <person name="Slot J.C."/>
        </authorList>
    </citation>
    <scope>NUCLEOTIDE SEQUENCE [LARGE SCALE GENOMIC DNA]</scope>
    <source>
        <strain evidence="7 8">SRW20</strain>
    </source>
</reference>
<dbReference type="GO" id="GO:0005737">
    <property type="term" value="C:cytoplasm"/>
    <property type="evidence" value="ECO:0007669"/>
    <property type="project" value="TreeGrafter"/>
</dbReference>
<dbReference type="PANTHER" id="PTHR10279:SF10">
    <property type="entry name" value="ORNITHINE DECARBOXYLASE ANTIZYME"/>
    <property type="match status" value="1"/>
</dbReference>
<dbReference type="InterPro" id="IPR002993">
    <property type="entry name" value="ODC_AZ"/>
</dbReference>
<evidence type="ECO:0000256" key="3">
    <source>
        <dbReference type="ARBA" id="ARBA00011486"/>
    </source>
</evidence>
<dbReference type="GO" id="GO:0005634">
    <property type="term" value="C:nucleus"/>
    <property type="evidence" value="ECO:0007669"/>
    <property type="project" value="TreeGrafter"/>
</dbReference>
<feature type="compositionally biased region" description="Low complexity" evidence="6">
    <location>
        <begin position="165"/>
        <end position="177"/>
    </location>
</feature>
<feature type="region of interest" description="Disordered" evidence="6">
    <location>
        <begin position="116"/>
        <end position="180"/>
    </location>
</feature>
<dbReference type="InParanoid" id="A0A409YWM4"/>
<dbReference type="InterPro" id="IPR016181">
    <property type="entry name" value="Acyl_CoA_acyltransferase"/>
</dbReference>